<dbReference type="EMBL" id="CM056742">
    <property type="protein sequence ID" value="KAJ8675357.1"/>
    <property type="molecule type" value="Genomic_DNA"/>
</dbReference>
<accession>A0ACC2NYN5</accession>
<gene>
    <name evidence="1" type="ORF">QAD02_011143</name>
</gene>
<evidence type="ECO:0000313" key="1">
    <source>
        <dbReference type="EMBL" id="KAJ8675357.1"/>
    </source>
</evidence>
<reference evidence="1" key="1">
    <citation type="submission" date="2023-04" db="EMBL/GenBank/DDBJ databases">
        <title>A chromosome-level genome assembly of the parasitoid wasp Eretmocerus hayati.</title>
        <authorList>
            <person name="Zhong Y."/>
            <person name="Liu S."/>
            <person name="Liu Y."/>
        </authorList>
    </citation>
    <scope>NUCLEOTIDE SEQUENCE</scope>
    <source>
        <strain evidence="1">ZJU_SS_LIU_2023</strain>
    </source>
</reference>
<comment type="caution">
    <text evidence="1">The sequence shown here is derived from an EMBL/GenBank/DDBJ whole genome shotgun (WGS) entry which is preliminary data.</text>
</comment>
<sequence length="759" mass="85170">MASNETGTEVPNSAVDSIKKEPNVTEEHQSSSKEDNNDDKEENPPTPSTSKTLESKTAADAKNSSVKVVKGNKRMRLEVDPSQSTEKKDGKDDQEAEAKVMRSLKRSCELWSMEDKNTFFKAVNEYGKDFDALQNYFLIQGKKKGVPEKMIKNKEQIRHFYYRTWLKISKHLKFSEDVKKTSQELYGLINYGELRRKLPRMHEKVPLKLNELVFYGSTQVRLRGKTMRIKTPICRALRKLNKLEGWQEEIKLPSRVTIELRPGNNLTWWQVQALSMNPRVRTLVPIQRRLSSILSYLQQRWRSWRSKNPADVEDLAIETKNIRLLRVAPTEGCKISLPVVNLGEYLTSNSVSLNSYENRLGLKSSKAELLGSAQSMKGAGKKSIRKSRGDKRLSNRLDDVPDNSDIDLPESEKISVANTAEKSSTELPLVSAGFPGRETVERIRQGWNVEDANTITVGDLFLMFGRDSKIVLEYWWESISTEASSEKLSNIETSSENSLSLALQKLLSIAKHNFGTSKGYDNVSGSNETVISSRIPSTKESTFVRPLIPQAYHKMGAPEAFKSQLDKYNSRYGRRGKVLRQRNLVVQRVLPSTPPANASVVNQVTYPNNVRNVSVGTKTESITDMPTVEQHTEGSPVIINSSIEGEQKHFLGVLEGSGSDQIKVTNSTSSITSAMQILKEGEQQWMNSEDGDFSLSSFLVQLESPVKGSQRSQAEVPTIEIITPSPGVPSIHCLVENGVDYVAKFANFASQIASEEQKK</sequence>
<dbReference type="Proteomes" id="UP001239111">
    <property type="component" value="Chromosome 2"/>
</dbReference>
<name>A0ACC2NYN5_9HYME</name>
<keyword evidence="2" id="KW-1185">Reference proteome</keyword>
<proteinExistence type="predicted"/>
<evidence type="ECO:0000313" key="2">
    <source>
        <dbReference type="Proteomes" id="UP001239111"/>
    </source>
</evidence>
<organism evidence="1 2">
    <name type="scientific">Eretmocerus hayati</name>
    <dbReference type="NCBI Taxonomy" id="131215"/>
    <lineage>
        <taxon>Eukaryota</taxon>
        <taxon>Metazoa</taxon>
        <taxon>Ecdysozoa</taxon>
        <taxon>Arthropoda</taxon>
        <taxon>Hexapoda</taxon>
        <taxon>Insecta</taxon>
        <taxon>Pterygota</taxon>
        <taxon>Neoptera</taxon>
        <taxon>Endopterygota</taxon>
        <taxon>Hymenoptera</taxon>
        <taxon>Apocrita</taxon>
        <taxon>Proctotrupomorpha</taxon>
        <taxon>Chalcidoidea</taxon>
        <taxon>Aphelinidae</taxon>
        <taxon>Aphelininae</taxon>
        <taxon>Eretmocerus</taxon>
    </lineage>
</organism>
<protein>
    <submittedName>
        <fullName evidence="1">Uncharacterized protein</fullName>
    </submittedName>
</protein>